<sequence length="172" mass="19471">MKTKAIIVIMGICAIGVAIYGIAKAKTEQAKRLFEKVMFSFHQYKDAGAKLLQNKIWLLLDFALTNPTAEDFYINTNGSIQLKVMRVYLKGVPIGYASLPNFYQLDLRAGATAILENVYIEISAFSVASEIWDMVKENKKDWAKYMSLINKLSFEIDIDAFGQIYTLKQSFS</sequence>
<dbReference type="EMBL" id="BK015431">
    <property type="protein sequence ID" value="DAE06220.1"/>
    <property type="molecule type" value="Genomic_DNA"/>
</dbReference>
<reference evidence="2" key="1">
    <citation type="journal article" date="2021" name="Proc. Natl. Acad. Sci. U.S.A.">
        <title>A Catalog of Tens of Thousands of Viruses from Human Metagenomes Reveals Hidden Associations with Chronic Diseases.</title>
        <authorList>
            <person name="Tisza M.J."/>
            <person name="Buck C.B."/>
        </authorList>
    </citation>
    <scope>NUCLEOTIDE SEQUENCE</scope>
    <source>
        <strain evidence="2">CtjxN1</strain>
    </source>
</reference>
<evidence type="ECO:0000313" key="2">
    <source>
        <dbReference type="EMBL" id="DAE06220.1"/>
    </source>
</evidence>
<feature type="transmembrane region" description="Helical" evidence="1">
    <location>
        <begin position="6"/>
        <end position="23"/>
    </location>
</feature>
<name>A0A8S5PJ55_9CAUD</name>
<accession>A0A8S5PJ55</accession>
<keyword evidence="1" id="KW-0812">Transmembrane</keyword>
<proteinExistence type="predicted"/>
<organism evidence="2">
    <name type="scientific">Siphoviridae sp. ctjxN1</name>
    <dbReference type="NCBI Taxonomy" id="2825638"/>
    <lineage>
        <taxon>Viruses</taxon>
        <taxon>Duplodnaviria</taxon>
        <taxon>Heunggongvirae</taxon>
        <taxon>Uroviricota</taxon>
        <taxon>Caudoviricetes</taxon>
    </lineage>
</organism>
<keyword evidence="1" id="KW-0472">Membrane</keyword>
<keyword evidence="1" id="KW-1133">Transmembrane helix</keyword>
<evidence type="ECO:0000256" key="1">
    <source>
        <dbReference type="SAM" id="Phobius"/>
    </source>
</evidence>
<protein>
    <submittedName>
        <fullName evidence="2">Uncharacterized protein</fullName>
    </submittedName>
</protein>